<dbReference type="GO" id="GO:0051879">
    <property type="term" value="F:Hsp90 protein binding"/>
    <property type="evidence" value="ECO:0007669"/>
    <property type="project" value="TreeGrafter"/>
</dbReference>
<dbReference type="GO" id="GO:0005829">
    <property type="term" value="C:cytosol"/>
    <property type="evidence" value="ECO:0007669"/>
    <property type="project" value="TreeGrafter"/>
</dbReference>
<dbReference type="Proteomes" id="UP000559256">
    <property type="component" value="Unassembled WGS sequence"/>
</dbReference>
<dbReference type="GO" id="GO:0051083">
    <property type="term" value="P:'de novo' cotranslational protein folding"/>
    <property type="evidence" value="ECO:0007669"/>
    <property type="project" value="TreeGrafter"/>
</dbReference>
<dbReference type="GO" id="GO:0042162">
    <property type="term" value="F:telomeric DNA binding"/>
    <property type="evidence" value="ECO:0007669"/>
    <property type="project" value="TreeGrafter"/>
</dbReference>
<evidence type="ECO:0000313" key="5">
    <source>
        <dbReference type="Proteomes" id="UP000559256"/>
    </source>
</evidence>
<comment type="caution">
    <text evidence="4">The sequence shown here is derived from an EMBL/GenBank/DDBJ whole genome shotgun (WGS) entry which is preliminary data.</text>
</comment>
<dbReference type="InterPro" id="IPR019337">
    <property type="entry name" value="Telomere_length_regulation_dom"/>
</dbReference>
<feature type="compositionally biased region" description="Low complexity" evidence="2">
    <location>
        <begin position="524"/>
        <end position="536"/>
    </location>
</feature>
<sequence>MDIRQCVHDLQQPITEFSTLLSLLSAPLDAIGLLQPQFRIHNVNPIQSFKVITHVSSIQKALIEHILPTWEAVLEENNSIGLSYQYFCPDLFSSATSAAGQVALLAYSTLTSLPLNKHSLYLLSRLSKEYPINRIHAVIFTGSDSVAKRNLDWEDCVQIVMSVPTKVANSIARNGEIPPSLEYKSYFDQIFVHCETLIWSLRSSREHISSIAHLINKLARHGMFSSNRPSSRSQPSFFEVALPIIKTRFTQEASRSYSNFWWQLVQELPSFVFQTVLRSFLVTLQPPDSVLDGSPQARSVVKKAATLSYNLCSLASDAQEAWDSVSAVILGHEWDEGYSRIFVCWLAACEANVHAVLSLLLDDVVSLWSSPDHIKHSLLARHRYVTSLLLITVSYLPTSDTVKLARSAQFIAGVGVYISHMDNSVRHCGMLTAEVIASRAGKELDFKDWEGDDSDKPWARSLRKLIEARDLDADVNLSEEVSTDKDITFDPLPNNVATESRRTVILTSPQNGYDSDDSITGYISPPSSRSTSPSPSELEEIERDPSLAVGVKKVVRPVYLAQLGAMIRSRGGLVNDNANEDANKIEMALNCAEELIRRKRDYGTELEENAVDLAYGLIALQDNYELEGFETKRQNALNALVACCPGKAAPCLIEEFFKNQYSTNQRYAILNALAIGARQLASLPEPASLASSTDVAFPSKRLPAPLHYKYTTSGSNILPQIMDGITKQVLDREREASVDKVPELVRERRLRIQQTGRISGVATGSSPVLPSRKASFNEVAAEFFIGPLINRFWLFLRDERTREERTAHYEGRGQYRGMGTGLILNPVVLSHLLRTLAILVHSSYTASEWSAVLAPESLELAVTIGTRPLSLGENDDGQNPGNDQTKEASVLSSAFELALIVLDGCIELDEGRSLSLDHTALLMGTGEWAGTVFAQLESGIKVSGGGGTQEASLFRAVSGVLLKVDEITSKWRRSMIDTW</sequence>
<feature type="domain" description="Telomere length regulation protein conserved" evidence="3">
    <location>
        <begin position="557"/>
        <end position="677"/>
    </location>
</feature>
<proteinExistence type="inferred from homology"/>
<name>A0A8H5LQ78_9AGAR</name>
<dbReference type="PANTHER" id="PTHR15830:SF10">
    <property type="entry name" value="TELOMERE LENGTH REGULATION PROTEIN TEL2 HOMOLOG"/>
    <property type="match status" value="1"/>
</dbReference>
<dbReference type="Pfam" id="PF10193">
    <property type="entry name" value="Telomere_reg-2"/>
    <property type="match status" value="1"/>
</dbReference>
<feature type="region of interest" description="Disordered" evidence="2">
    <location>
        <begin position="500"/>
        <end position="543"/>
    </location>
</feature>
<evidence type="ECO:0000313" key="4">
    <source>
        <dbReference type="EMBL" id="KAF5365587.1"/>
    </source>
</evidence>
<dbReference type="EMBL" id="JAACJM010000026">
    <property type="protein sequence ID" value="KAF5365587.1"/>
    <property type="molecule type" value="Genomic_DNA"/>
</dbReference>
<accession>A0A8H5LQ78</accession>
<reference evidence="4 5" key="1">
    <citation type="journal article" date="2020" name="ISME J.">
        <title>Uncovering the hidden diversity of litter-decomposition mechanisms in mushroom-forming fungi.</title>
        <authorList>
            <person name="Floudas D."/>
            <person name="Bentzer J."/>
            <person name="Ahren D."/>
            <person name="Johansson T."/>
            <person name="Persson P."/>
            <person name="Tunlid A."/>
        </authorList>
    </citation>
    <scope>NUCLEOTIDE SEQUENCE [LARGE SCALE GENOMIC DNA]</scope>
    <source>
        <strain evidence="4 5">CBS 291.85</strain>
    </source>
</reference>
<dbReference type="Gene3D" id="1.25.40.720">
    <property type="entry name" value="Telomere length regulation protein 2, C-terminal domain"/>
    <property type="match status" value="1"/>
</dbReference>
<dbReference type="InterPro" id="IPR038528">
    <property type="entry name" value="TEL2_C_sf"/>
</dbReference>
<dbReference type="OrthoDB" id="10254187at2759"/>
<organism evidence="4 5">
    <name type="scientific">Tetrapyrgos nigripes</name>
    <dbReference type="NCBI Taxonomy" id="182062"/>
    <lineage>
        <taxon>Eukaryota</taxon>
        <taxon>Fungi</taxon>
        <taxon>Dikarya</taxon>
        <taxon>Basidiomycota</taxon>
        <taxon>Agaricomycotina</taxon>
        <taxon>Agaricomycetes</taxon>
        <taxon>Agaricomycetidae</taxon>
        <taxon>Agaricales</taxon>
        <taxon>Marasmiineae</taxon>
        <taxon>Marasmiaceae</taxon>
        <taxon>Tetrapyrgos</taxon>
    </lineage>
</organism>
<protein>
    <recommendedName>
        <fullName evidence="3">Telomere length regulation protein conserved domain-containing protein</fullName>
    </recommendedName>
</protein>
<gene>
    <name evidence="4" type="ORF">D9758_003192</name>
</gene>
<evidence type="ECO:0000256" key="2">
    <source>
        <dbReference type="SAM" id="MobiDB-lite"/>
    </source>
</evidence>
<dbReference type="AlphaFoldDB" id="A0A8H5LQ78"/>
<evidence type="ECO:0000256" key="1">
    <source>
        <dbReference type="ARBA" id="ARBA00006133"/>
    </source>
</evidence>
<dbReference type="InterPro" id="IPR051970">
    <property type="entry name" value="TEL2_Regulation"/>
</dbReference>
<keyword evidence="5" id="KW-1185">Reference proteome</keyword>
<evidence type="ECO:0000259" key="3">
    <source>
        <dbReference type="Pfam" id="PF10193"/>
    </source>
</evidence>
<comment type="similarity">
    <text evidence="1">Belongs to the TEL2 family.</text>
</comment>
<dbReference type="PANTHER" id="PTHR15830">
    <property type="entry name" value="TELOMERE LENGTH REGULATION PROTEIN TEL2 FAMILY MEMBER"/>
    <property type="match status" value="1"/>
</dbReference>